<evidence type="ECO:0000256" key="3">
    <source>
        <dbReference type="SAM" id="SignalP"/>
    </source>
</evidence>
<feature type="signal peptide" evidence="3">
    <location>
        <begin position="1"/>
        <end position="18"/>
    </location>
</feature>
<name>A0AAJ6QMF6_9ACAR</name>
<keyword evidence="2" id="KW-0812">Transmembrane</keyword>
<keyword evidence="1" id="KW-0677">Repeat</keyword>
<dbReference type="KEGG" id="goe:100903100"/>
<feature type="chain" id="PRO_5042526311" evidence="3">
    <location>
        <begin position="19"/>
        <end position="2082"/>
    </location>
</feature>
<keyword evidence="5" id="KW-1185">Reference proteome</keyword>
<dbReference type="InterPro" id="IPR003961">
    <property type="entry name" value="FN3_dom"/>
</dbReference>
<dbReference type="PANTHER" id="PTHR46708">
    <property type="entry name" value="TENASCIN"/>
    <property type="match status" value="1"/>
</dbReference>
<proteinExistence type="predicted"/>
<evidence type="ECO:0000313" key="6">
    <source>
        <dbReference type="RefSeq" id="XP_003737591.1"/>
    </source>
</evidence>
<feature type="transmembrane region" description="Helical" evidence="2">
    <location>
        <begin position="2031"/>
        <end position="2055"/>
    </location>
</feature>
<gene>
    <name evidence="6" type="primary">LOC100903100</name>
</gene>
<accession>A0AAJ6QMF6</accession>
<protein>
    <submittedName>
        <fullName evidence="6">Uncharacterized protein LOC100903100</fullName>
    </submittedName>
</protein>
<evidence type="ECO:0000256" key="1">
    <source>
        <dbReference type="ARBA" id="ARBA00022737"/>
    </source>
</evidence>
<keyword evidence="2" id="KW-1133">Transmembrane helix</keyword>
<reference evidence="6" key="1">
    <citation type="submission" date="2025-08" db="UniProtKB">
        <authorList>
            <consortium name="RefSeq"/>
        </authorList>
    </citation>
    <scope>IDENTIFICATION</scope>
</reference>
<dbReference type="SMART" id="SM00060">
    <property type="entry name" value="FN3"/>
    <property type="match status" value="7"/>
</dbReference>
<dbReference type="SUPFAM" id="SSF49265">
    <property type="entry name" value="Fibronectin type III"/>
    <property type="match status" value="3"/>
</dbReference>
<keyword evidence="2" id="KW-0472">Membrane</keyword>
<sequence>MKKSILALLIGAVIAAAAQDAPGNGHSVIPKGANAEIKLWWNEYPCPESSPTYSLSICLDKRCTPAVTDQSNYTVKAGFGVPFPIAFWNEYTIGVAAECAGKSENVTFFRVETGPGDLLPLRKFSVASDSTEVRLSFTNPEGSSRDAAQAIRVKVCDLLNVADFCSIEESLPSPRTDFTSPLEPGVLYNVSAIRVRQENSTEYTSQALTDIFTTAFSIGKHYSPVENLTVSLEPESGISRNGIEENLVKVSVSYSRPSGIADRNFKGVFAELYDTYDGQRRGDFKSYGAPLSFPGVPLHRICNVTVYAVHGDGGRIVLSRPEELAFFSGAGDVAEASFTVDAEGPYAKIHVFWEKELCKEGEVRYKLTLCRGKSDCIEGTTQEMKYTFESTPEFPLILWTSYNVTIEGACGGGPFVRLQDFVADSGPGELLPLRSITVIPEGDAVNISYTKPDKRLQNVAHKVELQITDVLNGNFSAVENVPIEEDGFRFAHLEDGHVYTIAARLTKSLRAPVAALYTSQALTSLFTTALQVNNLPRVGSISIAVGPSDSVDTVEVTVTCTKPASRRLNVFKGFFVDLIDYTNAQKISSFTTNGTTLTLSGVPSYRIFNVTVRALYQVAGMLVQSPDRKSSFFSGIEDTSKFGFNLTSDGPTVNIGVFWQGVTCMESAASYQLTLCREDSNCITRLTDTTTYIFENDPRFPIVFWNVYNIIVEAACDGPFVKIQHLSADTGPGELLPLQKVTMTASADAMEISFVKPDEKIQNVAETLQLVVCDFYADTCSEMITLPIEKANYTLESPKTGVLYDFRTVLAKQFNGSTYRSGVASRMFVARYPDENEYPRVGNVTVEIEPSEVLDHVKATIRSLKPVDKAGRKFEGIFVELYDVEDDQYLEYRSSDSNVPEVIIPALPLHCTITATAHALYKQNGSSILSAGREVTFFSGSGDASRSGFDVIADGPLAAIELWWEEYVCKGTPPSYRVTACLGTVCVQHNTDRTEFEVTNGFSIPVIFWTSYKITIEGRCAGTWVKIQEFFANTGPGELLPLQYLSVVPGNNSTIVSYVFPNKASQEVADSVELIVCDVLANNCRQAENIPTKEISNTLTDLKLGVLYSVSARLVKKQADLKYSSLAIKRNFTSGPADEKLFPPVETPDVSMEPGPSENEILVNLTCLEPKRVGDKIFYGIFVELYDFVEKRMINTIATPGTKLRLPPLPRYRSFNATVHAVYKDGTDSVQSVGRRIHFFTHIGELKVPKPEIVKLASVTGTTAVVLWSQRTSTLTLPLLFKVTLKEVSSGKVSTEEVDNPESKGVVLRDLKPQTEYVVSLTAYIRAEQMYHQTSDEKKVITATKDALKPVLKLKSLEPDYKLQLTWDVLVPPEAAETCYFVAMICSDRKRCSDRKISDKNLRSTTFDTLPYTNYTAWVRSECRFEEGLFVTVESEFLQYTTNEVLAPVERIEYTALSETSVVVKWTVPKNQIYTDFNVQWTKIGGDGFVASTDLKALELNLDSLDRASGYKVQVKVVREYKGEVFHSEPTAISVYPKFPAPPQVTGLIAGQKPYRNTITARWSRIDSDHGTIRYKVKTVCLETNTWQTTAVEIEFSSSKIKEYKTECNVSVSSCLQDLREDLVCSQPVVETFSFFSLPKPTAVKTSFQKDGIYDVEVSYPSFVSHLENIGYQLANKAGLYSSTCRKKGTKSSIVDYRYDQRVTRKARLCINDLVGVESEFSFETNVGVPGMPSEPRVQVDLRTLKIEWSKPEDARGPINGYIVDISFGDSREPNEAITLRTSQNNLTVTVDEEYTRYKVAVRAYNLDKFDKKAERIGWNSVAYVKTLGKGPPPPENFEKTVIEGRSRIHWEEVKDPRFNVTWYKVLATSMTDLSQTELCDEKPLLDLSVLTPYTEYHVEVSSCVDGDLSPCGKPGKFMVTTDASNPGPPDVMLVEANATSMSIRWTIPKAANGPIDGYEFAYMVKASGGTPSEWSRTNSQDRFTELKDLAAGTEYLIHVRAFNLNALSDPMYSSVGVLTASTEGSSSAGILTGMLSVFGISLLCGLSYAGYILYRKRTSNSLLLNRGPQRDSCAALQEIDL</sequence>
<dbReference type="CDD" id="cd00063">
    <property type="entry name" value="FN3"/>
    <property type="match status" value="5"/>
</dbReference>
<dbReference type="Gene3D" id="2.60.40.10">
    <property type="entry name" value="Immunoglobulins"/>
    <property type="match status" value="4"/>
</dbReference>
<feature type="domain" description="Fibronectin type-III" evidence="4">
    <location>
        <begin position="1729"/>
        <end position="1830"/>
    </location>
</feature>
<keyword evidence="3" id="KW-0732">Signal</keyword>
<dbReference type="RefSeq" id="XP_003737591.1">
    <property type="nucleotide sequence ID" value="XM_003737543.1"/>
</dbReference>
<evidence type="ECO:0000313" key="5">
    <source>
        <dbReference type="Proteomes" id="UP000694867"/>
    </source>
</evidence>
<feature type="domain" description="Fibronectin type-III" evidence="4">
    <location>
        <begin position="1250"/>
        <end position="1347"/>
    </location>
</feature>
<feature type="domain" description="Fibronectin type-III" evidence="4">
    <location>
        <begin position="1926"/>
        <end position="2023"/>
    </location>
</feature>
<evidence type="ECO:0000256" key="2">
    <source>
        <dbReference type="SAM" id="Phobius"/>
    </source>
</evidence>
<dbReference type="InterPro" id="IPR050991">
    <property type="entry name" value="ECM_Regulatory_Proteins"/>
</dbReference>
<dbReference type="Pfam" id="PF00041">
    <property type="entry name" value="fn3"/>
    <property type="match status" value="4"/>
</dbReference>
<dbReference type="PANTHER" id="PTHR46708:SF11">
    <property type="entry name" value="RECEPTOR-TYPE TYROSINE-PROTEIN PHOSPHATASE ETA-LIKE"/>
    <property type="match status" value="1"/>
</dbReference>
<dbReference type="Proteomes" id="UP000694867">
    <property type="component" value="Unplaced"/>
</dbReference>
<dbReference type="InterPro" id="IPR013783">
    <property type="entry name" value="Ig-like_fold"/>
</dbReference>
<dbReference type="InterPro" id="IPR036116">
    <property type="entry name" value="FN3_sf"/>
</dbReference>
<feature type="domain" description="Fibronectin type-III" evidence="4">
    <location>
        <begin position="1448"/>
        <end position="1542"/>
    </location>
</feature>
<dbReference type="GeneID" id="100903100"/>
<dbReference type="PROSITE" id="PS50853">
    <property type="entry name" value="FN3"/>
    <property type="match status" value="5"/>
</dbReference>
<feature type="domain" description="Fibronectin type-III" evidence="4">
    <location>
        <begin position="1834"/>
        <end position="1925"/>
    </location>
</feature>
<evidence type="ECO:0000259" key="4">
    <source>
        <dbReference type="PROSITE" id="PS50853"/>
    </source>
</evidence>
<organism evidence="5 6">
    <name type="scientific">Galendromus occidentalis</name>
    <name type="common">western predatory mite</name>
    <dbReference type="NCBI Taxonomy" id="34638"/>
    <lineage>
        <taxon>Eukaryota</taxon>
        <taxon>Metazoa</taxon>
        <taxon>Ecdysozoa</taxon>
        <taxon>Arthropoda</taxon>
        <taxon>Chelicerata</taxon>
        <taxon>Arachnida</taxon>
        <taxon>Acari</taxon>
        <taxon>Parasitiformes</taxon>
        <taxon>Mesostigmata</taxon>
        <taxon>Gamasina</taxon>
        <taxon>Phytoseioidea</taxon>
        <taxon>Phytoseiidae</taxon>
        <taxon>Typhlodrominae</taxon>
        <taxon>Galendromus</taxon>
    </lineage>
</organism>